<dbReference type="PANTHER" id="PTHR45138:SF9">
    <property type="entry name" value="DIGUANYLATE CYCLASE DGCM-RELATED"/>
    <property type="match status" value="1"/>
</dbReference>
<reference evidence="2 3" key="1">
    <citation type="submission" date="2015-02" db="EMBL/GenBank/DDBJ databases">
        <title>Draft genome of a novel marine cyanobacterium (Chroococcales) isolated from South Atlantic Ocean.</title>
        <authorList>
            <person name="Rigonato J."/>
            <person name="Alvarenga D.O."/>
            <person name="Branco L.H."/>
            <person name="Varani A.M."/>
            <person name="Brandini F.P."/>
            <person name="Fiore M.F."/>
        </authorList>
    </citation>
    <scope>NUCLEOTIDE SEQUENCE [LARGE SCALE GENOMIC DNA]</scope>
    <source>
        <strain evidence="2 3">CENA595</strain>
    </source>
</reference>
<evidence type="ECO:0000259" key="1">
    <source>
        <dbReference type="PROSITE" id="PS50887"/>
    </source>
</evidence>
<dbReference type="Pfam" id="PF00990">
    <property type="entry name" value="GGDEF"/>
    <property type="match status" value="1"/>
</dbReference>
<evidence type="ECO:0000313" key="2">
    <source>
        <dbReference type="EMBL" id="KJH70549.1"/>
    </source>
</evidence>
<sequence length="336" mass="38013">MNNSILVVGSNEFYQALPEQIRDGRSFIVEVANNIDEASSWVEIRPPDILLVQASLDDSQEFCLWLKEQVTLSWLYCILIEDRAEKIAQNRVSSSWELAAAALEESADAYVWFGLSAGDEAQKDGTHRLILAHIQAGVRKIKKYRELLEKNNLLSAIALADPLTELNNRRALDWNLPERIATSRNHDTPLSLMILDVDRFKAVNDTYGHLVGDRILQLLSSRLRHNLRFQDTLFRYGGEEFVIILSNSDCEEALFVANRLCSIIREQTFAISSTLTIDMTISIGASCLQNLDDDRGVSLLDRADRYLLQAKAAGRDRVMGCEERYCLESKAEYIPA</sequence>
<dbReference type="NCBIfam" id="TIGR00254">
    <property type="entry name" value="GGDEF"/>
    <property type="match status" value="1"/>
</dbReference>
<feature type="domain" description="GGDEF" evidence="1">
    <location>
        <begin position="188"/>
        <end position="323"/>
    </location>
</feature>
<comment type="caution">
    <text evidence="2">The sequence shown here is derived from an EMBL/GenBank/DDBJ whole genome shotgun (WGS) entry which is preliminary data.</text>
</comment>
<proteinExistence type="predicted"/>
<protein>
    <submittedName>
        <fullName evidence="2">Diguanylate cyclase</fullName>
    </submittedName>
</protein>
<dbReference type="InterPro" id="IPR000160">
    <property type="entry name" value="GGDEF_dom"/>
</dbReference>
<dbReference type="SUPFAM" id="SSF55073">
    <property type="entry name" value="Nucleotide cyclase"/>
    <property type="match status" value="1"/>
</dbReference>
<dbReference type="EMBL" id="JYON01000021">
    <property type="protein sequence ID" value="KJH70549.1"/>
    <property type="molecule type" value="Genomic_DNA"/>
</dbReference>
<dbReference type="InterPro" id="IPR043128">
    <property type="entry name" value="Rev_trsase/Diguanyl_cyclase"/>
</dbReference>
<dbReference type="Proteomes" id="UP000032452">
    <property type="component" value="Unassembled WGS sequence"/>
</dbReference>
<dbReference type="RefSeq" id="WP_045055963.1">
    <property type="nucleotide sequence ID" value="NZ_CAWMDP010000008.1"/>
</dbReference>
<accession>A0A0D8ZPV6</accession>
<gene>
    <name evidence="2" type="ORF">UH38_17420</name>
</gene>
<dbReference type="InterPro" id="IPR029787">
    <property type="entry name" value="Nucleotide_cyclase"/>
</dbReference>
<dbReference type="GO" id="GO:0052621">
    <property type="term" value="F:diguanylate cyclase activity"/>
    <property type="evidence" value="ECO:0007669"/>
    <property type="project" value="TreeGrafter"/>
</dbReference>
<dbReference type="PANTHER" id="PTHR45138">
    <property type="entry name" value="REGULATORY COMPONENTS OF SENSORY TRANSDUCTION SYSTEM"/>
    <property type="match status" value="1"/>
</dbReference>
<dbReference type="PROSITE" id="PS50887">
    <property type="entry name" value="GGDEF"/>
    <property type="match status" value="1"/>
</dbReference>
<dbReference type="AlphaFoldDB" id="A0A0D8ZPV6"/>
<dbReference type="FunFam" id="3.30.70.270:FF:000001">
    <property type="entry name" value="Diguanylate cyclase domain protein"/>
    <property type="match status" value="1"/>
</dbReference>
<dbReference type="SMART" id="SM00267">
    <property type="entry name" value="GGDEF"/>
    <property type="match status" value="1"/>
</dbReference>
<dbReference type="Gene3D" id="3.30.70.270">
    <property type="match status" value="1"/>
</dbReference>
<dbReference type="OrthoDB" id="9115at2"/>
<dbReference type="InterPro" id="IPR050469">
    <property type="entry name" value="Diguanylate_Cyclase"/>
</dbReference>
<name>A0A0D8ZPV6_9CYAN</name>
<organism evidence="2 3">
    <name type="scientific">Aliterella atlantica CENA595</name>
    <dbReference type="NCBI Taxonomy" id="1618023"/>
    <lineage>
        <taxon>Bacteria</taxon>
        <taxon>Bacillati</taxon>
        <taxon>Cyanobacteriota</taxon>
        <taxon>Cyanophyceae</taxon>
        <taxon>Chroococcidiopsidales</taxon>
        <taxon>Aliterellaceae</taxon>
        <taxon>Aliterella</taxon>
    </lineage>
</organism>
<dbReference type="STRING" id="1618023.UH38_17420"/>
<evidence type="ECO:0000313" key="3">
    <source>
        <dbReference type="Proteomes" id="UP000032452"/>
    </source>
</evidence>
<keyword evidence="3" id="KW-1185">Reference proteome</keyword>
<dbReference type="CDD" id="cd01949">
    <property type="entry name" value="GGDEF"/>
    <property type="match status" value="1"/>
</dbReference>